<organism evidence="3 4">
    <name type="scientific">Gluconobacter frateurii NRIC 0228</name>
    <dbReference type="NCBI Taxonomy" id="1307946"/>
    <lineage>
        <taxon>Bacteria</taxon>
        <taxon>Pseudomonadati</taxon>
        <taxon>Pseudomonadota</taxon>
        <taxon>Alphaproteobacteria</taxon>
        <taxon>Acetobacterales</taxon>
        <taxon>Acetobacteraceae</taxon>
        <taxon>Gluconobacter</taxon>
    </lineage>
</organism>
<sequence>MVDFVQIPGEWAVPGSYTEIKDVPSQDTLAGMPLRVVIVGQVSGGSASVNTVYRNVTSGTAAGLFGVGTVLTQAINAFSTERSDIVLDAVGVAPATGGVAAVGSITFSGTATSAGTGAVMIGGNRFTFAVASGASATAAAAALLASLNTQASGANGTVLKIACGLTATVSGAVVTLTAGETGDASGGNCEIRTTTRTADQVPGLTIATSPMQNGAGLPDITPALQALGETWYSDIVLTGHDAANISAAVLEARRRNNAMVAKDARVWAAYTGTQAQIQALAAQFSTAEELVLIGAQGPYWSPWVLAAVCAAQGSQSLNSDPSRQLRGIALNGLSGLGPPASSQFSSTQRNVLLTAGCTTLTLNRDGTVNFERVVTTRQTDPTTGLASGVWDVMIPAIGARVRYEWNTYVTANYYNAKLADDSSPLANTPGVVTCRTLQASWVAQCKLYELQGWIDDVATLGPTAVFKRDTSDRNRVNSTLPIKPMGSLIVLANQLQMQV</sequence>
<feature type="domain" description="Tail sheath protein subtilisin-like" evidence="2">
    <location>
        <begin position="214"/>
        <end position="376"/>
    </location>
</feature>
<dbReference type="Proteomes" id="UP001061070">
    <property type="component" value="Unassembled WGS sequence"/>
</dbReference>
<keyword evidence="4" id="KW-1185">Reference proteome</keyword>
<gene>
    <name evidence="3" type="ORF">AA0228_0698</name>
</gene>
<dbReference type="Pfam" id="PF04984">
    <property type="entry name" value="Phage_sheath_1"/>
    <property type="match status" value="1"/>
</dbReference>
<dbReference type="InterPro" id="IPR035089">
    <property type="entry name" value="Phage_sheath_subtilisin"/>
</dbReference>
<dbReference type="RefSeq" id="WP_099181507.1">
    <property type="nucleotide sequence ID" value="NZ_BAQW01000004.1"/>
</dbReference>
<proteinExistence type="inferred from homology"/>
<evidence type="ECO:0000256" key="1">
    <source>
        <dbReference type="ARBA" id="ARBA00008005"/>
    </source>
</evidence>
<name>A0ABQ0Q909_9PROT</name>
<reference evidence="3" key="1">
    <citation type="submission" date="2013-04" db="EMBL/GenBank/DDBJ databases">
        <title>The genome sequencing project of 58 acetic acid bacteria.</title>
        <authorList>
            <person name="Okamoto-Kainuma A."/>
            <person name="Ishikawa M."/>
            <person name="Umino S."/>
            <person name="Koizumi Y."/>
            <person name="Shiwa Y."/>
            <person name="Yoshikawa H."/>
            <person name="Matsutani M."/>
            <person name="Matsushita K."/>
        </authorList>
    </citation>
    <scope>NUCLEOTIDE SEQUENCE</scope>
    <source>
        <strain evidence="3">NRIC 0228</strain>
    </source>
</reference>
<evidence type="ECO:0000313" key="3">
    <source>
        <dbReference type="EMBL" id="GBR09508.1"/>
    </source>
</evidence>
<protein>
    <submittedName>
        <fullName evidence="3">Bacteriophage tail sheath protein</fullName>
    </submittedName>
</protein>
<evidence type="ECO:0000259" key="2">
    <source>
        <dbReference type="Pfam" id="PF04984"/>
    </source>
</evidence>
<comment type="similarity">
    <text evidence="1">Belongs to the myoviridae tail sheath protein family.</text>
</comment>
<accession>A0ABQ0Q909</accession>
<evidence type="ECO:0000313" key="4">
    <source>
        <dbReference type="Proteomes" id="UP001061070"/>
    </source>
</evidence>
<comment type="caution">
    <text evidence="3">The sequence shown here is derived from an EMBL/GenBank/DDBJ whole genome shotgun (WGS) entry which is preliminary data.</text>
</comment>
<dbReference type="EMBL" id="BAQW01000004">
    <property type="protein sequence ID" value="GBR09508.1"/>
    <property type="molecule type" value="Genomic_DNA"/>
</dbReference>